<dbReference type="Proteomes" id="UP001519924">
    <property type="component" value="Unassembled WGS sequence"/>
</dbReference>
<sequence>MRASAPPPAVVAFPLRDDDRLRLALRRLEAAFEEQGRALAEWRAALGGLGKAMAGLHGSVHRYRAGLAAAAAGLERAREATRALEATADMMRERARHLGGA</sequence>
<proteinExistence type="predicted"/>
<keyword evidence="2" id="KW-1185">Reference proteome</keyword>
<organism evidence="1 2">
    <name type="scientific">Caldovatus aquaticus</name>
    <dbReference type="NCBI Taxonomy" id="2865671"/>
    <lineage>
        <taxon>Bacteria</taxon>
        <taxon>Pseudomonadati</taxon>
        <taxon>Pseudomonadota</taxon>
        <taxon>Alphaproteobacteria</taxon>
        <taxon>Acetobacterales</taxon>
        <taxon>Roseomonadaceae</taxon>
        <taxon>Caldovatus</taxon>
    </lineage>
</organism>
<evidence type="ECO:0000313" key="1">
    <source>
        <dbReference type="EMBL" id="MBW8271397.1"/>
    </source>
</evidence>
<evidence type="ECO:0000313" key="2">
    <source>
        <dbReference type="Proteomes" id="UP001519924"/>
    </source>
</evidence>
<dbReference type="RefSeq" id="WP_220119160.1">
    <property type="nucleotide sequence ID" value="NZ_JAHZUY010000096.1"/>
</dbReference>
<gene>
    <name evidence="1" type="ORF">K1J50_18120</name>
</gene>
<name>A0ABS7F6Z8_9PROT</name>
<dbReference type="EMBL" id="JAHZUY010000096">
    <property type="protein sequence ID" value="MBW8271397.1"/>
    <property type="molecule type" value="Genomic_DNA"/>
</dbReference>
<comment type="caution">
    <text evidence="1">The sequence shown here is derived from an EMBL/GenBank/DDBJ whole genome shotgun (WGS) entry which is preliminary data.</text>
</comment>
<accession>A0ABS7F6Z8</accession>
<reference evidence="1 2" key="1">
    <citation type="submission" date="2021-08" db="EMBL/GenBank/DDBJ databases">
        <title>Caldovatus sediminis gen. nov., sp. nov., a moderately thermophilic bacterium isolated from a hot spring.</title>
        <authorList>
            <person name="Hu C.-J."/>
            <person name="Li W.-J."/>
            <person name="Xian W.-D."/>
        </authorList>
    </citation>
    <scope>NUCLEOTIDE SEQUENCE [LARGE SCALE GENOMIC DNA]</scope>
    <source>
        <strain evidence="1 2">SYSU G05006</strain>
    </source>
</reference>
<protein>
    <submittedName>
        <fullName evidence="1">Uncharacterized protein</fullName>
    </submittedName>
</protein>